<dbReference type="SUPFAM" id="SSF54695">
    <property type="entry name" value="POZ domain"/>
    <property type="match status" value="1"/>
</dbReference>
<accession>A0AA95ECX3</accession>
<reference evidence="3" key="1">
    <citation type="submission" date="2022-06" db="EMBL/GenBank/DDBJ databases">
        <authorList>
            <person name="Legendre M."/>
            <person name="Claverie J.-M."/>
            <person name="Alempic J.-M."/>
            <person name="Abergel C."/>
        </authorList>
    </citation>
    <scope>NUCLEOTIDE SEQUENCE</scope>
    <source>
        <strain evidence="3">Kuranda</strain>
    </source>
</reference>
<dbReference type="EMBL" id="ON887157">
    <property type="protein sequence ID" value="WBR14452.1"/>
    <property type="molecule type" value="Genomic_DNA"/>
</dbReference>
<feature type="domain" description="Ubiquitin carboxyl-terminal hydrolase 7 ICP0-binding" evidence="2">
    <location>
        <begin position="318"/>
        <end position="434"/>
    </location>
</feature>
<gene>
    <name evidence="3" type="ORF">pkur_cds_277</name>
</gene>
<evidence type="ECO:0000313" key="3">
    <source>
        <dbReference type="EMBL" id="WBR14452.1"/>
    </source>
</evidence>
<sequence>MPKQPRSHRWWWCVASRSRKWSTERHARAIARAKKRFLKNAHSPSTADAGAVIAPTLHDGSPVGSATIETARSVSPEPFVVALDARGVRITTTYTTLSNAPLGTLLHRIGASAHRRAVGGSGYDIDASLSLVRAAQGTTPFGPCACQEDGSYFVDVRSEWLAVILDFLAHGVVTAPKFGPSVVLGVQAAADYLGVAALSLACAANWARHETMDASSDERITVTVVTPRDISRHARTVDVFSPQVGVGPAALLSFSLLSHHRLDVVAHIVYGALEADPGALAFYGCIARRDTAPRPVARIDPEGSPIALGDSWATRGMALWLFVTRRKPSDVLPPVVSCGPTLEQPRNVPLLLFVKVFDLKKKRLDAPRHVVIADPNAAVASALPALIEAAGICDEGVDINTAAIYKERKTRHVCAVDLQRSFAHGEIENGDILWLCVDPADAAELGKRTSMSRYTWIRCLPSRTW</sequence>
<evidence type="ECO:0000256" key="1">
    <source>
        <dbReference type="ARBA" id="ARBA00022786"/>
    </source>
</evidence>
<dbReference type="Gene3D" id="3.30.710.10">
    <property type="entry name" value="Potassium Channel Kv1.1, Chain A"/>
    <property type="match status" value="1"/>
</dbReference>
<dbReference type="Proteomes" id="UP001185135">
    <property type="component" value="Segment"/>
</dbReference>
<keyword evidence="1" id="KW-0833">Ubl conjugation pathway</keyword>
<name>A0AA95ECX3_9VIRU</name>
<proteinExistence type="predicted"/>
<evidence type="ECO:0000313" key="4">
    <source>
        <dbReference type="Proteomes" id="UP001185135"/>
    </source>
</evidence>
<dbReference type="GO" id="GO:0140096">
    <property type="term" value="F:catalytic activity, acting on a protein"/>
    <property type="evidence" value="ECO:0007669"/>
    <property type="project" value="UniProtKB-ARBA"/>
</dbReference>
<evidence type="ECO:0000259" key="2">
    <source>
        <dbReference type="Pfam" id="PF12436"/>
    </source>
</evidence>
<dbReference type="Gene3D" id="3.10.20.90">
    <property type="entry name" value="Phosphatidylinositol 3-kinase Catalytic Subunit, Chain A, domain 1"/>
    <property type="match status" value="1"/>
</dbReference>
<dbReference type="InterPro" id="IPR011333">
    <property type="entry name" value="SKP1/BTB/POZ_sf"/>
</dbReference>
<dbReference type="InterPro" id="IPR024729">
    <property type="entry name" value="USP7_ICP0-binding_dom"/>
</dbReference>
<protein>
    <submittedName>
        <fullName evidence="3">Icp0-binding domain-containing protein</fullName>
    </submittedName>
</protein>
<organism evidence="3 4">
    <name type="scientific">Pandoravirus kuranda</name>
    <dbReference type="NCBI Taxonomy" id="3019033"/>
    <lineage>
        <taxon>Viruses</taxon>
        <taxon>Pandoravirus</taxon>
    </lineage>
</organism>
<dbReference type="Pfam" id="PF12436">
    <property type="entry name" value="USP7_ICP0_bdg"/>
    <property type="match status" value="1"/>
</dbReference>